<feature type="domain" description="Restriction endonuclease type IV Mrr" evidence="2">
    <location>
        <begin position="78"/>
        <end position="187"/>
    </location>
</feature>
<comment type="caution">
    <text evidence="3">The sequence shown here is derived from an EMBL/GenBank/DDBJ whole genome shotgun (WGS) entry which is preliminary data.</text>
</comment>
<feature type="transmembrane region" description="Helical" evidence="1">
    <location>
        <begin position="36"/>
        <end position="55"/>
    </location>
</feature>
<dbReference type="InterPro" id="IPR052906">
    <property type="entry name" value="Type_IV_Methyl-Rstrct_Enzyme"/>
</dbReference>
<dbReference type="GO" id="GO:0009307">
    <property type="term" value="P:DNA restriction-modification system"/>
    <property type="evidence" value="ECO:0007669"/>
    <property type="project" value="InterPro"/>
</dbReference>
<dbReference type="RefSeq" id="WP_055945480.1">
    <property type="nucleotide sequence ID" value="NZ_LLKB01000005.1"/>
</dbReference>
<dbReference type="SUPFAM" id="SSF52980">
    <property type="entry name" value="Restriction endonuclease-like"/>
    <property type="match status" value="1"/>
</dbReference>
<dbReference type="EMBL" id="LLKB01000005">
    <property type="protein sequence ID" value="KQC85534.1"/>
    <property type="molecule type" value="Genomic_DNA"/>
</dbReference>
<dbReference type="Pfam" id="PF04471">
    <property type="entry name" value="Mrr_cat"/>
    <property type="match status" value="1"/>
</dbReference>
<dbReference type="PANTHER" id="PTHR30015:SF6">
    <property type="entry name" value="SLL1429 PROTEIN"/>
    <property type="match status" value="1"/>
</dbReference>
<keyword evidence="1" id="KW-1133">Transmembrane helix</keyword>
<reference evidence="3 4" key="1">
    <citation type="submission" date="2015-10" db="EMBL/GenBank/DDBJ databases">
        <title>Butyribacter intestini gen. nov., sp. nov., a butyric acid-producing bacterium of the family Lachnospiraceae isolated from the human faeces.</title>
        <authorList>
            <person name="Zou Y."/>
            <person name="Xue W."/>
            <person name="Luo G."/>
            <person name="Lv M."/>
        </authorList>
    </citation>
    <scope>NUCLEOTIDE SEQUENCE [LARGE SCALE GENOMIC DNA]</scope>
    <source>
        <strain evidence="3 4">TF01-11</strain>
    </source>
</reference>
<sequence length="187" mass="21647">MKRNRSILKIITYTLYIIISFVILIFILYYSKNKEIKFILSSIGIWFLFFLFCVYKICRARKRTGFFEKGIYDAVDFDDMDGFEFEDLTCDILVANGFEIAESTQNSGDFGVDVIAERDGVVYAIQCKRYHGPVGIDAVQQVYAGRDFYECNVAVVLTNSYFSRAAQRLADKIGVVLWDRDMFKELL</sequence>
<dbReference type="GO" id="GO:0015666">
    <property type="term" value="F:restriction endodeoxyribonuclease activity"/>
    <property type="evidence" value="ECO:0007669"/>
    <property type="project" value="TreeGrafter"/>
</dbReference>
<keyword evidence="4" id="KW-1185">Reference proteome</keyword>
<dbReference type="PANTHER" id="PTHR30015">
    <property type="entry name" value="MRR RESTRICTION SYSTEM PROTEIN"/>
    <property type="match status" value="1"/>
</dbReference>
<gene>
    <name evidence="3" type="ORF">APZ18_12740</name>
</gene>
<keyword evidence="1" id="KW-0472">Membrane</keyword>
<dbReference type="GO" id="GO:0003677">
    <property type="term" value="F:DNA binding"/>
    <property type="evidence" value="ECO:0007669"/>
    <property type="project" value="InterPro"/>
</dbReference>
<dbReference type="InterPro" id="IPR011856">
    <property type="entry name" value="tRNA_endonuc-like_dom_sf"/>
</dbReference>
<evidence type="ECO:0000313" key="4">
    <source>
        <dbReference type="Proteomes" id="UP000050833"/>
    </source>
</evidence>
<dbReference type="InterPro" id="IPR007560">
    <property type="entry name" value="Restrct_endonuc_IV_Mrr"/>
</dbReference>
<evidence type="ECO:0000259" key="2">
    <source>
        <dbReference type="Pfam" id="PF04471"/>
    </source>
</evidence>
<protein>
    <recommendedName>
        <fullName evidence="2">Restriction endonuclease type IV Mrr domain-containing protein</fullName>
    </recommendedName>
</protein>
<accession>A0AAW3JSN1</accession>
<dbReference type="Gene3D" id="3.40.1350.10">
    <property type="match status" value="1"/>
</dbReference>
<name>A0AAW3JSN1_9FIRM</name>
<dbReference type="InterPro" id="IPR011335">
    <property type="entry name" value="Restrct_endonuc-II-like"/>
</dbReference>
<organism evidence="3 4">
    <name type="scientific">Butyribacter intestini</name>
    <dbReference type="NCBI Taxonomy" id="1703332"/>
    <lineage>
        <taxon>Bacteria</taxon>
        <taxon>Bacillati</taxon>
        <taxon>Bacillota</taxon>
        <taxon>Clostridia</taxon>
        <taxon>Lachnospirales</taxon>
        <taxon>Lachnospiraceae</taxon>
        <taxon>Butyribacter</taxon>
    </lineage>
</organism>
<evidence type="ECO:0000256" key="1">
    <source>
        <dbReference type="SAM" id="Phobius"/>
    </source>
</evidence>
<dbReference type="AlphaFoldDB" id="A0AAW3JSN1"/>
<proteinExistence type="predicted"/>
<evidence type="ECO:0000313" key="3">
    <source>
        <dbReference type="EMBL" id="KQC85534.1"/>
    </source>
</evidence>
<feature type="transmembrane region" description="Helical" evidence="1">
    <location>
        <begin position="7"/>
        <end position="30"/>
    </location>
</feature>
<dbReference type="Proteomes" id="UP000050833">
    <property type="component" value="Unassembled WGS sequence"/>
</dbReference>
<keyword evidence="1" id="KW-0812">Transmembrane</keyword>